<evidence type="ECO:0000259" key="12">
    <source>
        <dbReference type="PROSITE" id="PS51263"/>
    </source>
</evidence>
<gene>
    <name evidence="13" type="ORF">BEMITA_LOCUS14148</name>
</gene>
<dbReference type="InterPro" id="IPR029006">
    <property type="entry name" value="ADF-H/Gelsolin-like_dom_sf"/>
</dbReference>
<feature type="compositionally biased region" description="Polar residues" evidence="10">
    <location>
        <begin position="343"/>
        <end position="356"/>
    </location>
</feature>
<evidence type="ECO:0000256" key="3">
    <source>
        <dbReference type="ARBA" id="ARBA00022443"/>
    </source>
</evidence>
<dbReference type="PANTHER" id="PTHR10829">
    <property type="entry name" value="CORTACTIN AND DREBRIN"/>
    <property type="match status" value="1"/>
</dbReference>
<feature type="compositionally biased region" description="Polar residues" evidence="10">
    <location>
        <begin position="296"/>
        <end position="326"/>
    </location>
</feature>
<evidence type="ECO:0000256" key="1">
    <source>
        <dbReference type="ARBA" id="ARBA00004245"/>
    </source>
</evidence>
<comment type="similarity">
    <text evidence="2">Belongs to the ABP1 family.</text>
</comment>
<feature type="region of interest" description="Disordered" evidence="10">
    <location>
        <begin position="296"/>
        <end position="396"/>
    </location>
</feature>
<reference evidence="13" key="1">
    <citation type="submission" date="2021-12" db="EMBL/GenBank/DDBJ databases">
        <authorList>
            <person name="King R."/>
        </authorList>
    </citation>
    <scope>NUCLEOTIDE SEQUENCE</scope>
</reference>
<keyword evidence="5 9" id="KW-0175">Coiled coil</keyword>
<dbReference type="Pfam" id="PF14604">
    <property type="entry name" value="SH3_9"/>
    <property type="match status" value="1"/>
</dbReference>
<keyword evidence="7" id="KW-0206">Cytoskeleton</keyword>
<keyword evidence="6" id="KW-0009">Actin-binding</keyword>
<dbReference type="InterPro" id="IPR001452">
    <property type="entry name" value="SH3_domain"/>
</dbReference>
<evidence type="ECO:0000256" key="8">
    <source>
        <dbReference type="PROSITE-ProRule" id="PRU00192"/>
    </source>
</evidence>
<dbReference type="InterPro" id="IPR002108">
    <property type="entry name" value="ADF-H"/>
</dbReference>
<keyword evidence="14" id="KW-1185">Reference proteome</keyword>
<dbReference type="InterPro" id="IPR036028">
    <property type="entry name" value="SH3-like_dom_sf"/>
</dbReference>
<dbReference type="GO" id="GO:0030427">
    <property type="term" value="C:site of polarized growth"/>
    <property type="evidence" value="ECO:0007669"/>
    <property type="project" value="TreeGrafter"/>
</dbReference>
<feature type="domain" description="ADF-H" evidence="12">
    <location>
        <begin position="2"/>
        <end position="133"/>
    </location>
</feature>
<dbReference type="PANTHER" id="PTHR10829:SF25">
    <property type="entry name" value="DREBRIN-LIKE PROTEIN"/>
    <property type="match status" value="1"/>
</dbReference>
<dbReference type="PROSITE" id="PS50002">
    <property type="entry name" value="SH3"/>
    <property type="match status" value="1"/>
</dbReference>
<dbReference type="GO" id="GO:0005884">
    <property type="term" value="C:actin filament"/>
    <property type="evidence" value="ECO:0007669"/>
    <property type="project" value="TreeGrafter"/>
</dbReference>
<dbReference type="SUPFAM" id="SSF55753">
    <property type="entry name" value="Actin depolymerizing proteins"/>
    <property type="match status" value="1"/>
</dbReference>
<evidence type="ECO:0008006" key="15">
    <source>
        <dbReference type="Google" id="ProtNLM"/>
    </source>
</evidence>
<proteinExistence type="inferred from homology"/>
<evidence type="ECO:0000256" key="5">
    <source>
        <dbReference type="ARBA" id="ARBA00023054"/>
    </source>
</evidence>
<evidence type="ECO:0000256" key="4">
    <source>
        <dbReference type="ARBA" id="ARBA00022490"/>
    </source>
</evidence>
<evidence type="ECO:0000256" key="9">
    <source>
        <dbReference type="SAM" id="Coils"/>
    </source>
</evidence>
<dbReference type="SUPFAM" id="SSF50044">
    <property type="entry name" value="SH3-domain"/>
    <property type="match status" value="1"/>
</dbReference>
<evidence type="ECO:0000256" key="7">
    <source>
        <dbReference type="ARBA" id="ARBA00023212"/>
    </source>
</evidence>
<dbReference type="EMBL" id="OU963870">
    <property type="protein sequence ID" value="CAH0396033.1"/>
    <property type="molecule type" value="Genomic_DNA"/>
</dbReference>
<evidence type="ECO:0000256" key="6">
    <source>
        <dbReference type="ARBA" id="ARBA00023203"/>
    </source>
</evidence>
<dbReference type="Gene3D" id="2.30.30.40">
    <property type="entry name" value="SH3 Domains"/>
    <property type="match status" value="1"/>
</dbReference>
<dbReference type="CDD" id="cd11281">
    <property type="entry name" value="ADF_drebrin_like"/>
    <property type="match status" value="1"/>
</dbReference>
<feature type="domain" description="SH3" evidence="11">
    <location>
        <begin position="395"/>
        <end position="454"/>
    </location>
</feature>
<dbReference type="GO" id="GO:0051015">
    <property type="term" value="F:actin filament binding"/>
    <property type="evidence" value="ECO:0007669"/>
    <property type="project" value="TreeGrafter"/>
</dbReference>
<dbReference type="GO" id="GO:0030833">
    <property type="term" value="P:regulation of actin filament polymerization"/>
    <property type="evidence" value="ECO:0007669"/>
    <property type="project" value="TreeGrafter"/>
</dbReference>
<protein>
    <recommendedName>
        <fullName evidence="15">Drebrin-like protein</fullName>
    </recommendedName>
</protein>
<dbReference type="GO" id="GO:0045211">
    <property type="term" value="C:postsynaptic membrane"/>
    <property type="evidence" value="ECO:0007669"/>
    <property type="project" value="TreeGrafter"/>
</dbReference>
<dbReference type="GO" id="GO:0030027">
    <property type="term" value="C:lamellipodium"/>
    <property type="evidence" value="ECO:0007669"/>
    <property type="project" value="TreeGrafter"/>
</dbReference>
<evidence type="ECO:0000313" key="14">
    <source>
        <dbReference type="Proteomes" id="UP001152759"/>
    </source>
</evidence>
<dbReference type="SMART" id="SM00326">
    <property type="entry name" value="SH3"/>
    <property type="match status" value="1"/>
</dbReference>
<dbReference type="FunFam" id="2.30.30.40:FF:000046">
    <property type="entry name" value="Drebrin-like protein isoform B"/>
    <property type="match status" value="1"/>
</dbReference>
<dbReference type="CDD" id="cd11960">
    <property type="entry name" value="SH3_Abp1_eu"/>
    <property type="match status" value="1"/>
</dbReference>
<evidence type="ECO:0000256" key="10">
    <source>
        <dbReference type="SAM" id="MobiDB-lite"/>
    </source>
</evidence>
<dbReference type="PRINTS" id="PR00452">
    <property type="entry name" value="SH3DOMAIN"/>
</dbReference>
<feature type="compositionally biased region" description="Basic and acidic residues" evidence="10">
    <location>
        <begin position="266"/>
        <end position="275"/>
    </location>
</feature>
<dbReference type="Pfam" id="PF00241">
    <property type="entry name" value="Cofilin_ADF"/>
    <property type="match status" value="1"/>
</dbReference>
<comment type="subcellular location">
    <subcellularLocation>
        <location evidence="1">Cytoplasm</location>
        <location evidence="1">Cytoskeleton</location>
    </subcellularLocation>
</comment>
<dbReference type="GO" id="GO:0014069">
    <property type="term" value="C:postsynaptic density"/>
    <property type="evidence" value="ECO:0007669"/>
    <property type="project" value="TreeGrafter"/>
</dbReference>
<dbReference type="InterPro" id="IPR035717">
    <property type="entry name" value="Drebrin-like_SH3"/>
</dbReference>
<dbReference type="KEGG" id="btab:109030400"/>
<evidence type="ECO:0000256" key="2">
    <source>
        <dbReference type="ARBA" id="ARBA00011039"/>
    </source>
</evidence>
<feature type="coiled-coil region" evidence="9">
    <location>
        <begin position="179"/>
        <end position="215"/>
    </location>
</feature>
<dbReference type="GO" id="GO:0045773">
    <property type="term" value="P:positive regulation of axon extension"/>
    <property type="evidence" value="ECO:0007669"/>
    <property type="project" value="TreeGrafter"/>
</dbReference>
<dbReference type="AlphaFoldDB" id="A0A9P0FAY7"/>
<keyword evidence="4" id="KW-0963">Cytoplasm</keyword>
<organism evidence="13 14">
    <name type="scientific">Bemisia tabaci</name>
    <name type="common">Sweetpotato whitefly</name>
    <name type="synonym">Aleurodes tabaci</name>
    <dbReference type="NCBI Taxonomy" id="7038"/>
    <lineage>
        <taxon>Eukaryota</taxon>
        <taxon>Metazoa</taxon>
        <taxon>Ecdysozoa</taxon>
        <taxon>Arthropoda</taxon>
        <taxon>Hexapoda</taxon>
        <taxon>Insecta</taxon>
        <taxon>Pterygota</taxon>
        <taxon>Neoptera</taxon>
        <taxon>Paraneoptera</taxon>
        <taxon>Hemiptera</taxon>
        <taxon>Sternorrhyncha</taxon>
        <taxon>Aleyrodoidea</taxon>
        <taxon>Aleyrodidae</taxon>
        <taxon>Aleyrodinae</taxon>
        <taxon>Bemisia</taxon>
    </lineage>
</organism>
<dbReference type="SMART" id="SM00102">
    <property type="entry name" value="ADF"/>
    <property type="match status" value="1"/>
</dbReference>
<dbReference type="GO" id="GO:0048812">
    <property type="term" value="P:neuron projection morphogenesis"/>
    <property type="evidence" value="ECO:0007669"/>
    <property type="project" value="TreeGrafter"/>
</dbReference>
<keyword evidence="3 8" id="KW-0728">SH3 domain</keyword>
<name>A0A9P0FAY7_BEMTA</name>
<dbReference type="Proteomes" id="UP001152759">
    <property type="component" value="Chromosome 9"/>
</dbReference>
<accession>A0A9P0FAY7</accession>
<evidence type="ECO:0000313" key="13">
    <source>
        <dbReference type="EMBL" id="CAH0396033.1"/>
    </source>
</evidence>
<dbReference type="GO" id="GO:0030425">
    <property type="term" value="C:dendrite"/>
    <property type="evidence" value="ECO:0007669"/>
    <property type="project" value="TreeGrafter"/>
</dbReference>
<feature type="region of interest" description="Disordered" evidence="10">
    <location>
        <begin position="252"/>
        <end position="280"/>
    </location>
</feature>
<feature type="compositionally biased region" description="Polar residues" evidence="10">
    <location>
        <begin position="252"/>
        <end position="265"/>
    </location>
</feature>
<dbReference type="PROSITE" id="PS51263">
    <property type="entry name" value="ADF_H"/>
    <property type="match status" value="1"/>
</dbReference>
<dbReference type="GO" id="GO:0030864">
    <property type="term" value="C:cortical actin cytoskeleton"/>
    <property type="evidence" value="ECO:0007669"/>
    <property type="project" value="TreeGrafter"/>
</dbReference>
<evidence type="ECO:0000259" key="11">
    <source>
        <dbReference type="PROSITE" id="PS50002"/>
    </source>
</evidence>
<dbReference type="GO" id="GO:0098974">
    <property type="term" value="P:postsynaptic actin cytoskeleton organization"/>
    <property type="evidence" value="ECO:0007669"/>
    <property type="project" value="TreeGrafter"/>
</dbReference>
<sequence>MSVNFEKHKADLLAAWKEVVDDKTATDWVLLSYEGLSNDLVIVGKGDGGIEELKEELNSGKIMYAFCRLLDPKTSLHKFVLINWQGEGAPVNRKGSCAGHLREIASFFKGTHVTINARNEEEVDEDEIIEKLSKSTGSSYSFKTRTEPLLPVKEPVGTVYKKVIPRQEINSAERDKFWAAEEEAERKRQAEEARIREEKQRLAELERHRREMSEMSIREAKVPSVENISQEAIRPIVENIAQDTVQPRIQEIENNTESNAVNEIETNAKKSRSEEAQELISTRTVDARAIFENAAKNSSGTQLSNKSATHISNKSASKASLQPSNHSTEDGRLNAGAQESEKAMQNGSAEPQNSSENELDSDKLDTTPEVQPTPDLNGSAAIDKNHSSPVPGQTEGGLRAVALYDYQAADETEISFDPGQVITNIDQIDVGWWQGLGPDGSYGLFPANYVELLE</sequence>
<dbReference type="Gene3D" id="3.40.20.10">
    <property type="entry name" value="Severin"/>
    <property type="match status" value="1"/>
</dbReference>